<evidence type="ECO:0000256" key="6">
    <source>
        <dbReference type="ARBA" id="ARBA00022777"/>
    </source>
</evidence>
<dbReference type="FunFam" id="1.10.510.10:FF:001023">
    <property type="entry name" value="Os07g0541700 protein"/>
    <property type="match status" value="1"/>
</dbReference>
<name>A0AAD6EXT6_9POAL</name>
<dbReference type="PROSITE" id="PS50011">
    <property type="entry name" value="PROTEIN_KINASE_DOM"/>
    <property type="match status" value="1"/>
</dbReference>
<dbReference type="SMART" id="SM00473">
    <property type="entry name" value="PAN_AP"/>
    <property type="match status" value="1"/>
</dbReference>
<dbReference type="Proteomes" id="UP001210211">
    <property type="component" value="Unassembled WGS sequence"/>
</dbReference>
<dbReference type="GO" id="GO:0005524">
    <property type="term" value="F:ATP binding"/>
    <property type="evidence" value="ECO:0007669"/>
    <property type="project" value="UniProtKB-KW"/>
</dbReference>
<dbReference type="InterPro" id="IPR011009">
    <property type="entry name" value="Kinase-like_dom_sf"/>
</dbReference>
<keyword evidence="4" id="KW-0732">Signal</keyword>
<dbReference type="GO" id="GO:0004674">
    <property type="term" value="F:protein serine/threonine kinase activity"/>
    <property type="evidence" value="ECO:0007669"/>
    <property type="project" value="UniProtKB-KW"/>
</dbReference>
<evidence type="ECO:0000256" key="9">
    <source>
        <dbReference type="ARBA" id="ARBA00047899"/>
    </source>
</evidence>
<comment type="catalytic activity">
    <reaction evidence="9">
        <text>L-threonyl-[protein] + ATP = O-phospho-L-threonyl-[protein] + ADP + H(+)</text>
        <dbReference type="Rhea" id="RHEA:46608"/>
        <dbReference type="Rhea" id="RHEA-COMP:11060"/>
        <dbReference type="Rhea" id="RHEA-COMP:11605"/>
        <dbReference type="ChEBI" id="CHEBI:15378"/>
        <dbReference type="ChEBI" id="CHEBI:30013"/>
        <dbReference type="ChEBI" id="CHEBI:30616"/>
        <dbReference type="ChEBI" id="CHEBI:61977"/>
        <dbReference type="ChEBI" id="CHEBI:456216"/>
        <dbReference type="EC" id="2.7.11.1"/>
    </reaction>
</comment>
<evidence type="ECO:0000256" key="5">
    <source>
        <dbReference type="ARBA" id="ARBA00022741"/>
    </source>
</evidence>
<dbReference type="InterPro" id="IPR003609">
    <property type="entry name" value="Pan_app"/>
</dbReference>
<proteinExistence type="predicted"/>
<evidence type="ECO:0000256" key="10">
    <source>
        <dbReference type="ARBA" id="ARBA00048679"/>
    </source>
</evidence>
<keyword evidence="6" id="KW-0418">Kinase</keyword>
<comment type="caution">
    <text evidence="13">The sequence shown here is derived from an EMBL/GenBank/DDBJ whole genome shotgun (WGS) entry which is preliminary data.</text>
</comment>
<dbReference type="PROSITE" id="PS50948">
    <property type="entry name" value="PAN"/>
    <property type="match status" value="1"/>
</dbReference>
<keyword evidence="7" id="KW-0067">ATP-binding</keyword>
<feature type="domain" description="Protein kinase" evidence="11">
    <location>
        <begin position="217"/>
        <end position="386"/>
    </location>
</feature>
<keyword evidence="3" id="KW-0808">Transferase</keyword>
<dbReference type="InterPro" id="IPR000858">
    <property type="entry name" value="S_locus_glycoprot_dom"/>
</dbReference>
<dbReference type="CDD" id="cd01098">
    <property type="entry name" value="PAN_AP_plant"/>
    <property type="match status" value="1"/>
</dbReference>
<dbReference type="FunFam" id="3.30.200.20:FF:000162">
    <property type="entry name" value="Adenine nucleotide alpha hydrolase-like domain kinase"/>
    <property type="match status" value="1"/>
</dbReference>
<dbReference type="InterPro" id="IPR008271">
    <property type="entry name" value="Ser/Thr_kinase_AS"/>
</dbReference>
<evidence type="ECO:0000256" key="1">
    <source>
        <dbReference type="ARBA" id="ARBA00012513"/>
    </source>
</evidence>
<keyword evidence="5" id="KW-0547">Nucleotide-binding</keyword>
<dbReference type="Pfam" id="PF00954">
    <property type="entry name" value="S_locus_glycop"/>
    <property type="match status" value="1"/>
</dbReference>
<dbReference type="InterPro" id="IPR000719">
    <property type="entry name" value="Prot_kinase_dom"/>
</dbReference>
<dbReference type="PANTHER" id="PTHR27002">
    <property type="entry name" value="RECEPTOR-LIKE SERINE/THREONINE-PROTEIN KINASE SD1-8"/>
    <property type="match status" value="1"/>
</dbReference>
<evidence type="ECO:0000256" key="8">
    <source>
        <dbReference type="ARBA" id="ARBA00023157"/>
    </source>
</evidence>
<dbReference type="Gene3D" id="1.10.510.10">
    <property type="entry name" value="Transferase(Phosphotransferase) domain 1"/>
    <property type="match status" value="1"/>
</dbReference>
<dbReference type="GO" id="GO:0005886">
    <property type="term" value="C:plasma membrane"/>
    <property type="evidence" value="ECO:0007669"/>
    <property type="project" value="TreeGrafter"/>
</dbReference>
<evidence type="ECO:0000256" key="2">
    <source>
        <dbReference type="ARBA" id="ARBA00022527"/>
    </source>
</evidence>
<evidence type="ECO:0000313" key="14">
    <source>
        <dbReference type="Proteomes" id="UP001210211"/>
    </source>
</evidence>
<dbReference type="SMART" id="SM00220">
    <property type="entry name" value="S_TKc"/>
    <property type="match status" value="1"/>
</dbReference>
<protein>
    <recommendedName>
        <fullName evidence="1">non-specific serine/threonine protein kinase</fullName>
        <ecNumber evidence="1">2.7.11.1</ecNumber>
    </recommendedName>
</protein>
<dbReference type="PROSITE" id="PS00108">
    <property type="entry name" value="PROTEIN_KINASE_ST"/>
    <property type="match status" value="1"/>
</dbReference>
<dbReference type="EC" id="2.7.11.1" evidence="1"/>
<evidence type="ECO:0000256" key="3">
    <source>
        <dbReference type="ARBA" id="ARBA00022679"/>
    </source>
</evidence>
<keyword evidence="14" id="KW-1185">Reference proteome</keyword>
<keyword evidence="2" id="KW-0723">Serine/threonine-protein kinase</keyword>
<gene>
    <name evidence="13" type="ORF">LUZ61_008852</name>
</gene>
<dbReference type="Pfam" id="PF08276">
    <property type="entry name" value="PAN_2"/>
    <property type="match status" value="1"/>
</dbReference>
<feature type="domain" description="Apple" evidence="12">
    <location>
        <begin position="103"/>
        <end position="188"/>
    </location>
</feature>
<dbReference type="AlphaFoldDB" id="A0AAD6EXT6"/>
<evidence type="ECO:0000313" key="13">
    <source>
        <dbReference type="EMBL" id="KAJ3705147.1"/>
    </source>
</evidence>
<dbReference type="EMBL" id="JAMRDG010000001">
    <property type="protein sequence ID" value="KAJ3705147.1"/>
    <property type="molecule type" value="Genomic_DNA"/>
</dbReference>
<evidence type="ECO:0000256" key="4">
    <source>
        <dbReference type="ARBA" id="ARBA00022729"/>
    </source>
</evidence>
<evidence type="ECO:0000259" key="12">
    <source>
        <dbReference type="PROSITE" id="PS50948"/>
    </source>
</evidence>
<comment type="catalytic activity">
    <reaction evidence="10">
        <text>L-seryl-[protein] + ATP = O-phospho-L-seryl-[protein] + ADP + H(+)</text>
        <dbReference type="Rhea" id="RHEA:17989"/>
        <dbReference type="Rhea" id="RHEA-COMP:9863"/>
        <dbReference type="Rhea" id="RHEA-COMP:11604"/>
        <dbReference type="ChEBI" id="CHEBI:15378"/>
        <dbReference type="ChEBI" id="CHEBI:29999"/>
        <dbReference type="ChEBI" id="CHEBI:30616"/>
        <dbReference type="ChEBI" id="CHEBI:83421"/>
        <dbReference type="ChEBI" id="CHEBI:456216"/>
        <dbReference type="EC" id="2.7.11.1"/>
    </reaction>
</comment>
<dbReference type="SUPFAM" id="SSF56112">
    <property type="entry name" value="Protein kinase-like (PK-like)"/>
    <property type="match status" value="1"/>
</dbReference>
<sequence length="386" mass="43920">MTQDLVKFFVSSGDNGAYFWYEPQDLSVLWRLVLKSNGTTYRYKLNGSDWIEYWKAPDESTPSYAICGPYGIYVDGDCKCCVETLFHPKNGNDWKNRIFSEGCERNVPLNDTYNGFVALRNVKLPDTINAVSAGNGSTGSDCETWCMKNSSCVAYAYIEWQGCLAWFGDIIDMEQFLDEGATLYIRVASKRVVEMYPYVQVFEIFDYNTIRDATDNFSDSNIVGHGQMGPVYKGVLENRQVIAVKKLTRSVQNGNEQLRNELYLLAILKHKNLVRLMGFCIQQQEIILCFEFMRNGSLDKMLFDARLLEEGLNWEQRHGLITKIASGLLYLHDENGDTIIHRDIKPGNILLDENMNPRIADFGIARLFEGDRSTFTASTDGAGTMH</sequence>
<dbReference type="Gene3D" id="3.30.200.20">
    <property type="entry name" value="Phosphorylase Kinase, domain 1"/>
    <property type="match status" value="1"/>
</dbReference>
<evidence type="ECO:0000259" key="11">
    <source>
        <dbReference type="PROSITE" id="PS50011"/>
    </source>
</evidence>
<accession>A0AAD6EXT6</accession>
<evidence type="ECO:0000256" key="7">
    <source>
        <dbReference type="ARBA" id="ARBA00022840"/>
    </source>
</evidence>
<keyword evidence="8" id="KW-1015">Disulfide bond</keyword>
<dbReference type="Pfam" id="PF00069">
    <property type="entry name" value="Pkinase"/>
    <property type="match status" value="1"/>
</dbReference>
<dbReference type="PANTHER" id="PTHR27002:SF181">
    <property type="entry name" value="RECEPTOR-LIKE SERINE_THREONINE-PROTEIN KINASE"/>
    <property type="match status" value="1"/>
</dbReference>
<organism evidence="13 14">
    <name type="scientific">Rhynchospora tenuis</name>
    <dbReference type="NCBI Taxonomy" id="198213"/>
    <lineage>
        <taxon>Eukaryota</taxon>
        <taxon>Viridiplantae</taxon>
        <taxon>Streptophyta</taxon>
        <taxon>Embryophyta</taxon>
        <taxon>Tracheophyta</taxon>
        <taxon>Spermatophyta</taxon>
        <taxon>Magnoliopsida</taxon>
        <taxon>Liliopsida</taxon>
        <taxon>Poales</taxon>
        <taxon>Cyperaceae</taxon>
        <taxon>Cyperoideae</taxon>
        <taxon>Rhynchosporeae</taxon>
        <taxon>Rhynchospora</taxon>
    </lineage>
</organism>
<reference evidence="13 14" key="1">
    <citation type="journal article" date="2022" name="Cell">
        <title>Repeat-based holocentromeres influence genome architecture and karyotype evolution.</title>
        <authorList>
            <person name="Hofstatter P.G."/>
            <person name="Thangavel G."/>
            <person name="Lux T."/>
            <person name="Neumann P."/>
            <person name="Vondrak T."/>
            <person name="Novak P."/>
            <person name="Zhang M."/>
            <person name="Costa L."/>
            <person name="Castellani M."/>
            <person name="Scott A."/>
            <person name="Toegelov H."/>
            <person name="Fuchs J."/>
            <person name="Mata-Sucre Y."/>
            <person name="Dias Y."/>
            <person name="Vanzela A.L.L."/>
            <person name="Huettel B."/>
            <person name="Almeida C.C.S."/>
            <person name="Simkova H."/>
            <person name="Souza G."/>
            <person name="Pedrosa-Harand A."/>
            <person name="Macas J."/>
            <person name="Mayer K.F.X."/>
            <person name="Houben A."/>
            <person name="Marques A."/>
        </authorList>
    </citation>
    <scope>NUCLEOTIDE SEQUENCE [LARGE SCALE GENOMIC DNA]</scope>
    <source>
        <strain evidence="13">RhyTen1mFocal</strain>
    </source>
</reference>
<dbReference type="GO" id="GO:0048544">
    <property type="term" value="P:recognition of pollen"/>
    <property type="evidence" value="ECO:0007669"/>
    <property type="project" value="InterPro"/>
</dbReference>